<organism evidence="1">
    <name type="scientific">Dichomitus squalens</name>
    <dbReference type="NCBI Taxonomy" id="114155"/>
    <lineage>
        <taxon>Eukaryota</taxon>
        <taxon>Fungi</taxon>
        <taxon>Dikarya</taxon>
        <taxon>Basidiomycota</taxon>
        <taxon>Agaricomycotina</taxon>
        <taxon>Agaricomycetes</taxon>
        <taxon>Polyporales</taxon>
        <taxon>Polyporaceae</taxon>
        <taxon>Dichomitus</taxon>
    </lineage>
</organism>
<dbReference type="EMBL" id="ML143394">
    <property type="protein sequence ID" value="TBU32627.1"/>
    <property type="molecule type" value="Genomic_DNA"/>
</dbReference>
<protein>
    <submittedName>
        <fullName evidence="1">Uncharacterized protein</fullName>
    </submittedName>
</protein>
<name>A0A4Q9MYM1_9APHY</name>
<sequence>MGIHFAYRSAPSLLIVVYHSQLRRLGCARLHSNAGRAGDCAQASVLRCCNVFPDNAPKPECTRDEYLTAFTAVTTYAPPPTVVQRRRVVSGLLPRDGPDLSPMRDRTPGDVKVGSVQRCCDLHSGLGRCELWDISRRRQTAFPWRTLSPQFEMRASRFELALPHPMPG</sequence>
<dbReference type="AlphaFoldDB" id="A0A4Q9MYM1"/>
<gene>
    <name evidence="1" type="ORF">BD311DRAFT_736761</name>
</gene>
<proteinExistence type="predicted"/>
<reference evidence="1" key="1">
    <citation type="submission" date="2019-01" db="EMBL/GenBank/DDBJ databases">
        <title>Draft genome sequences of three monokaryotic isolates of the white-rot basidiomycete fungus Dichomitus squalens.</title>
        <authorList>
            <consortium name="DOE Joint Genome Institute"/>
            <person name="Lopez S.C."/>
            <person name="Andreopoulos B."/>
            <person name="Pangilinan J."/>
            <person name="Lipzen A."/>
            <person name="Riley R."/>
            <person name="Ahrendt S."/>
            <person name="Ng V."/>
            <person name="Barry K."/>
            <person name="Daum C."/>
            <person name="Grigoriev I.V."/>
            <person name="Hilden K.S."/>
            <person name="Makela M.R."/>
            <person name="de Vries R.P."/>
        </authorList>
    </citation>
    <scope>NUCLEOTIDE SEQUENCE [LARGE SCALE GENOMIC DNA]</scope>
    <source>
        <strain evidence="1">OM18370.1</strain>
    </source>
</reference>
<dbReference type="Proteomes" id="UP000292957">
    <property type="component" value="Unassembled WGS sequence"/>
</dbReference>
<evidence type="ECO:0000313" key="1">
    <source>
        <dbReference type="EMBL" id="TBU32627.1"/>
    </source>
</evidence>
<accession>A0A4Q9MYM1</accession>